<organism evidence="9 10">
    <name type="scientific">Bifidobacterium thermophilum</name>
    <dbReference type="NCBI Taxonomy" id="33905"/>
    <lineage>
        <taxon>Bacteria</taxon>
        <taxon>Bacillati</taxon>
        <taxon>Actinomycetota</taxon>
        <taxon>Actinomycetes</taxon>
        <taxon>Bifidobacteriales</taxon>
        <taxon>Bifidobacteriaceae</taxon>
        <taxon>Bifidobacterium</taxon>
    </lineage>
</organism>
<dbReference type="Proteomes" id="UP000588369">
    <property type="component" value="Unassembled WGS sequence"/>
</dbReference>
<sequence>MFVLKNAWAALTRHKWRSLLTIITALIVTFGTMFSTAVIQASDTAYGSGYDAQKPTFDLKLKQSVQSKYNGADSSWTKNYLSWTQYSTYASAAQSASISFTYTFTESVPVRQTSKFKAVAGTADQDASKTGGEFTLRTFYSKEAAAANAQGAFTIVKGKNLSYSTSSTDSTSALISETVAKKNNLKVGDTFTIASPTDAKTTVKLKVAGIYRYKDGQTAASTKLAKDNRDNAIFVGYYAFAINNFDTTTGKGWAVPDLQVTFTLDSMSAYKKFVALVKKAKLPTGYEIVSTSLEAYTESIKPLGKLAERLRIARIVLLIVGGLLLVVLVALGLVHRRGEIATAMLVGVTKARIAWQFMLEVLFPTVFGFAIGALAGGFGTKPLAHQLAGGYDVTMSASLVWQTIGYGLLACLVLSFIAMFRVVAVRRISLFAPRDSGDYANVSNVSNAESDDSAGDAGDTGDVEDAPTTQAEQTKETKPTKEESK</sequence>
<keyword evidence="3 7" id="KW-0812">Transmembrane</keyword>
<dbReference type="GO" id="GO:0022857">
    <property type="term" value="F:transmembrane transporter activity"/>
    <property type="evidence" value="ECO:0007669"/>
    <property type="project" value="TreeGrafter"/>
</dbReference>
<keyword evidence="2" id="KW-1003">Cell membrane</keyword>
<protein>
    <submittedName>
        <fullName evidence="9">ABC transporter permease</fullName>
    </submittedName>
</protein>
<feature type="transmembrane region" description="Helical" evidence="7">
    <location>
        <begin position="399"/>
        <end position="424"/>
    </location>
</feature>
<feature type="transmembrane region" description="Helical" evidence="7">
    <location>
        <begin position="355"/>
        <end position="379"/>
    </location>
</feature>
<evidence type="ECO:0000256" key="7">
    <source>
        <dbReference type="SAM" id="Phobius"/>
    </source>
</evidence>
<keyword evidence="5 7" id="KW-0472">Membrane</keyword>
<dbReference type="EMBL" id="JABAGI010000018">
    <property type="protein sequence ID" value="NME62833.1"/>
    <property type="molecule type" value="Genomic_DNA"/>
</dbReference>
<dbReference type="InterPro" id="IPR050250">
    <property type="entry name" value="Macrolide_Exporter_MacB"/>
</dbReference>
<feature type="transmembrane region" description="Helical" evidence="7">
    <location>
        <begin position="312"/>
        <end position="334"/>
    </location>
</feature>
<comment type="caution">
    <text evidence="9">The sequence shown here is derived from an EMBL/GenBank/DDBJ whole genome shotgun (WGS) entry which is preliminary data.</text>
</comment>
<dbReference type="AlphaFoldDB" id="A0A7X9NSJ9"/>
<evidence type="ECO:0000259" key="8">
    <source>
        <dbReference type="Pfam" id="PF02687"/>
    </source>
</evidence>
<dbReference type="PANTHER" id="PTHR30572:SF9">
    <property type="entry name" value="ABC TRANSPORTER PERMEASE PROTEIN"/>
    <property type="match status" value="1"/>
</dbReference>
<dbReference type="GO" id="GO:0005886">
    <property type="term" value="C:plasma membrane"/>
    <property type="evidence" value="ECO:0007669"/>
    <property type="project" value="UniProtKB-SubCell"/>
</dbReference>
<reference evidence="9 10" key="1">
    <citation type="submission" date="2020-04" db="EMBL/GenBank/DDBJ databases">
        <authorList>
            <person name="Hitch T.C.A."/>
            <person name="Wylensek D."/>
            <person name="Clavel T."/>
        </authorList>
    </citation>
    <scope>NUCLEOTIDE SEQUENCE [LARGE SCALE GENOMIC DNA]</scope>
    <source>
        <strain evidence="9 10">BSM-130-P53-3C</strain>
    </source>
</reference>
<evidence type="ECO:0000256" key="4">
    <source>
        <dbReference type="ARBA" id="ARBA00022989"/>
    </source>
</evidence>
<keyword evidence="4 7" id="KW-1133">Transmembrane helix</keyword>
<evidence type="ECO:0000313" key="9">
    <source>
        <dbReference type="EMBL" id="NME62833.1"/>
    </source>
</evidence>
<feature type="compositionally biased region" description="Basic and acidic residues" evidence="6">
    <location>
        <begin position="473"/>
        <end position="485"/>
    </location>
</feature>
<dbReference type="PANTHER" id="PTHR30572">
    <property type="entry name" value="MEMBRANE COMPONENT OF TRANSPORTER-RELATED"/>
    <property type="match status" value="1"/>
</dbReference>
<feature type="compositionally biased region" description="Acidic residues" evidence="6">
    <location>
        <begin position="449"/>
        <end position="465"/>
    </location>
</feature>
<gene>
    <name evidence="9" type="ORF">HF844_08560</name>
</gene>
<evidence type="ECO:0000313" key="10">
    <source>
        <dbReference type="Proteomes" id="UP000588369"/>
    </source>
</evidence>
<accession>A0A7X9NSJ9</accession>
<comment type="subcellular location">
    <subcellularLocation>
        <location evidence="1">Cell membrane</location>
        <topology evidence="1">Multi-pass membrane protein</topology>
    </subcellularLocation>
</comment>
<evidence type="ECO:0000256" key="5">
    <source>
        <dbReference type="ARBA" id="ARBA00023136"/>
    </source>
</evidence>
<dbReference type="RefSeq" id="WP_168984576.1">
    <property type="nucleotide sequence ID" value="NZ_JABAGI010000018.1"/>
</dbReference>
<dbReference type="InterPro" id="IPR003838">
    <property type="entry name" value="ABC3_permease_C"/>
</dbReference>
<name>A0A7X9NSJ9_9BIFI</name>
<evidence type="ECO:0000256" key="2">
    <source>
        <dbReference type="ARBA" id="ARBA00022475"/>
    </source>
</evidence>
<dbReference type="Pfam" id="PF02687">
    <property type="entry name" value="FtsX"/>
    <property type="match status" value="1"/>
</dbReference>
<feature type="domain" description="ABC3 transporter permease C-terminal" evidence="8">
    <location>
        <begin position="315"/>
        <end position="421"/>
    </location>
</feature>
<proteinExistence type="predicted"/>
<feature type="region of interest" description="Disordered" evidence="6">
    <location>
        <begin position="441"/>
        <end position="485"/>
    </location>
</feature>
<evidence type="ECO:0000256" key="3">
    <source>
        <dbReference type="ARBA" id="ARBA00022692"/>
    </source>
</evidence>
<evidence type="ECO:0000256" key="6">
    <source>
        <dbReference type="SAM" id="MobiDB-lite"/>
    </source>
</evidence>
<evidence type="ECO:0000256" key="1">
    <source>
        <dbReference type="ARBA" id="ARBA00004651"/>
    </source>
</evidence>